<proteinExistence type="predicted"/>
<accession>A0A1G5S3Z1</accession>
<dbReference type="SUPFAM" id="SSF55874">
    <property type="entry name" value="ATPase domain of HSP90 chaperone/DNA topoisomerase II/histidine kinase"/>
    <property type="match status" value="1"/>
</dbReference>
<dbReference type="PROSITE" id="PS50109">
    <property type="entry name" value="HIS_KIN"/>
    <property type="match status" value="1"/>
</dbReference>
<dbReference type="SMART" id="SM00388">
    <property type="entry name" value="HisKA"/>
    <property type="match status" value="1"/>
</dbReference>
<dbReference type="InterPro" id="IPR003594">
    <property type="entry name" value="HATPase_dom"/>
</dbReference>
<keyword evidence="7 14" id="KW-0812">Transmembrane</keyword>
<keyword evidence="4" id="KW-1003">Cell membrane</keyword>
<evidence type="ECO:0000259" key="15">
    <source>
        <dbReference type="PROSITE" id="PS50109"/>
    </source>
</evidence>
<keyword evidence="8" id="KW-0547">Nucleotide-binding</keyword>
<evidence type="ECO:0000259" key="16">
    <source>
        <dbReference type="PROSITE" id="PS50885"/>
    </source>
</evidence>
<feature type="domain" description="HAMP" evidence="16">
    <location>
        <begin position="297"/>
        <end position="349"/>
    </location>
</feature>
<evidence type="ECO:0000256" key="5">
    <source>
        <dbReference type="ARBA" id="ARBA00022553"/>
    </source>
</evidence>
<gene>
    <name evidence="17" type="ORF">SAMN03080599_02600</name>
</gene>
<keyword evidence="11 14" id="KW-1133">Transmembrane helix</keyword>
<evidence type="ECO:0000313" key="17">
    <source>
        <dbReference type="EMBL" id="SCZ81085.1"/>
    </source>
</evidence>
<dbReference type="PROSITE" id="PS50885">
    <property type="entry name" value="HAMP"/>
    <property type="match status" value="1"/>
</dbReference>
<dbReference type="CDD" id="cd06225">
    <property type="entry name" value="HAMP"/>
    <property type="match status" value="1"/>
</dbReference>
<evidence type="ECO:0000256" key="7">
    <source>
        <dbReference type="ARBA" id="ARBA00022692"/>
    </source>
</evidence>
<dbReference type="GO" id="GO:0000155">
    <property type="term" value="F:phosphorelay sensor kinase activity"/>
    <property type="evidence" value="ECO:0007669"/>
    <property type="project" value="InterPro"/>
</dbReference>
<dbReference type="InterPro" id="IPR029151">
    <property type="entry name" value="Sensor-like_sf"/>
</dbReference>
<dbReference type="Gene3D" id="3.30.450.20">
    <property type="entry name" value="PAS domain"/>
    <property type="match status" value="2"/>
</dbReference>
<dbReference type="EC" id="2.7.13.3" evidence="3"/>
<dbReference type="STRING" id="1120920.SAMN03080599_02600"/>
<keyword evidence="5" id="KW-0597">Phosphoprotein</keyword>
<dbReference type="PANTHER" id="PTHR45528">
    <property type="entry name" value="SENSOR HISTIDINE KINASE CPXA"/>
    <property type="match status" value="1"/>
</dbReference>
<dbReference type="PRINTS" id="PR00344">
    <property type="entry name" value="BCTRLSENSOR"/>
</dbReference>
<dbReference type="Pfam" id="PF02518">
    <property type="entry name" value="HATPase_c"/>
    <property type="match status" value="1"/>
</dbReference>
<dbReference type="Pfam" id="PF02743">
    <property type="entry name" value="dCache_1"/>
    <property type="match status" value="1"/>
</dbReference>
<dbReference type="Gene3D" id="1.10.287.130">
    <property type="match status" value="1"/>
</dbReference>
<protein>
    <recommendedName>
        <fullName evidence="3">histidine kinase</fullName>
        <ecNumber evidence="3">2.7.13.3</ecNumber>
    </recommendedName>
</protein>
<dbReference type="Pfam" id="PF00512">
    <property type="entry name" value="HisKA"/>
    <property type="match status" value="1"/>
</dbReference>
<dbReference type="SUPFAM" id="SSF103190">
    <property type="entry name" value="Sensory domain-like"/>
    <property type="match status" value="1"/>
</dbReference>
<keyword evidence="13 14" id="KW-0472">Membrane</keyword>
<dbReference type="EMBL" id="FMWL01000016">
    <property type="protein sequence ID" value="SCZ81085.1"/>
    <property type="molecule type" value="Genomic_DNA"/>
</dbReference>
<evidence type="ECO:0000313" key="18">
    <source>
        <dbReference type="Proteomes" id="UP000199208"/>
    </source>
</evidence>
<dbReference type="SUPFAM" id="SSF47384">
    <property type="entry name" value="Homodimeric domain of signal transducing histidine kinase"/>
    <property type="match status" value="1"/>
</dbReference>
<dbReference type="SMART" id="SM00304">
    <property type="entry name" value="HAMP"/>
    <property type="match status" value="1"/>
</dbReference>
<dbReference type="InterPro" id="IPR003660">
    <property type="entry name" value="HAMP_dom"/>
</dbReference>
<keyword evidence="12" id="KW-0902">Two-component regulatory system</keyword>
<evidence type="ECO:0000256" key="12">
    <source>
        <dbReference type="ARBA" id="ARBA00023012"/>
    </source>
</evidence>
<dbReference type="PANTHER" id="PTHR45528:SF1">
    <property type="entry name" value="SENSOR HISTIDINE KINASE CPXA"/>
    <property type="match status" value="1"/>
</dbReference>
<evidence type="ECO:0000256" key="1">
    <source>
        <dbReference type="ARBA" id="ARBA00000085"/>
    </source>
</evidence>
<comment type="catalytic activity">
    <reaction evidence="1">
        <text>ATP + protein L-histidine = ADP + protein N-phospho-L-histidine.</text>
        <dbReference type="EC" id="2.7.13.3"/>
    </reaction>
</comment>
<dbReference type="Gene3D" id="6.10.340.10">
    <property type="match status" value="1"/>
</dbReference>
<dbReference type="Proteomes" id="UP000199208">
    <property type="component" value="Unassembled WGS sequence"/>
</dbReference>
<comment type="subcellular location">
    <subcellularLocation>
        <location evidence="2">Cell membrane</location>
        <topology evidence="2">Multi-pass membrane protein</topology>
    </subcellularLocation>
</comment>
<keyword evidence="6" id="KW-0808">Transferase</keyword>
<evidence type="ECO:0000256" key="2">
    <source>
        <dbReference type="ARBA" id="ARBA00004651"/>
    </source>
</evidence>
<dbReference type="InterPro" id="IPR005467">
    <property type="entry name" value="His_kinase_dom"/>
</dbReference>
<dbReference type="SMART" id="SM00387">
    <property type="entry name" value="HATPase_c"/>
    <property type="match status" value="1"/>
</dbReference>
<keyword evidence="10" id="KW-0067">ATP-binding</keyword>
<feature type="transmembrane region" description="Helical" evidence="14">
    <location>
        <begin position="277"/>
        <end position="295"/>
    </location>
</feature>
<dbReference type="AlphaFoldDB" id="A0A1G5S3Z1"/>
<evidence type="ECO:0000256" key="4">
    <source>
        <dbReference type="ARBA" id="ARBA00022475"/>
    </source>
</evidence>
<keyword evidence="9 17" id="KW-0418">Kinase</keyword>
<keyword evidence="18" id="KW-1185">Reference proteome</keyword>
<feature type="domain" description="Histidine kinase" evidence="15">
    <location>
        <begin position="382"/>
        <end position="598"/>
    </location>
</feature>
<dbReference type="InterPro" id="IPR003661">
    <property type="entry name" value="HisK_dim/P_dom"/>
</dbReference>
<dbReference type="CDD" id="cd12912">
    <property type="entry name" value="PDC2_MCP_like"/>
    <property type="match status" value="1"/>
</dbReference>
<evidence type="ECO:0000256" key="8">
    <source>
        <dbReference type="ARBA" id="ARBA00022741"/>
    </source>
</evidence>
<evidence type="ECO:0000256" key="14">
    <source>
        <dbReference type="SAM" id="Phobius"/>
    </source>
</evidence>
<dbReference type="OrthoDB" id="84942at2"/>
<dbReference type="InterPro" id="IPR036890">
    <property type="entry name" value="HATPase_C_sf"/>
</dbReference>
<dbReference type="Pfam" id="PF00672">
    <property type="entry name" value="HAMP"/>
    <property type="match status" value="1"/>
</dbReference>
<evidence type="ECO:0000256" key="13">
    <source>
        <dbReference type="ARBA" id="ARBA00023136"/>
    </source>
</evidence>
<dbReference type="Gene3D" id="3.30.565.10">
    <property type="entry name" value="Histidine kinase-like ATPase, C-terminal domain"/>
    <property type="match status" value="1"/>
</dbReference>
<evidence type="ECO:0000256" key="11">
    <source>
        <dbReference type="ARBA" id="ARBA00022989"/>
    </source>
</evidence>
<dbReference type="InterPro" id="IPR004358">
    <property type="entry name" value="Sig_transdc_His_kin-like_C"/>
</dbReference>
<dbReference type="SUPFAM" id="SSF158472">
    <property type="entry name" value="HAMP domain-like"/>
    <property type="match status" value="1"/>
</dbReference>
<dbReference type="CDD" id="cd00082">
    <property type="entry name" value="HisKA"/>
    <property type="match status" value="1"/>
</dbReference>
<dbReference type="InterPro" id="IPR036097">
    <property type="entry name" value="HisK_dim/P_sf"/>
</dbReference>
<dbReference type="InterPro" id="IPR033479">
    <property type="entry name" value="dCache_1"/>
</dbReference>
<evidence type="ECO:0000256" key="10">
    <source>
        <dbReference type="ARBA" id="ARBA00022840"/>
    </source>
</evidence>
<evidence type="ECO:0000256" key="3">
    <source>
        <dbReference type="ARBA" id="ARBA00012438"/>
    </source>
</evidence>
<feature type="transmembrane region" description="Helical" evidence="14">
    <location>
        <begin position="12"/>
        <end position="33"/>
    </location>
</feature>
<evidence type="ECO:0000256" key="6">
    <source>
        <dbReference type="ARBA" id="ARBA00022679"/>
    </source>
</evidence>
<evidence type="ECO:0000256" key="9">
    <source>
        <dbReference type="ARBA" id="ARBA00022777"/>
    </source>
</evidence>
<name>A0A1G5S3Z1_9FIRM</name>
<reference evidence="17 18" key="1">
    <citation type="submission" date="2016-10" db="EMBL/GenBank/DDBJ databases">
        <authorList>
            <person name="de Groot N.N."/>
        </authorList>
    </citation>
    <scope>NUCLEOTIDE SEQUENCE [LARGE SCALE GENOMIC DNA]</scope>
    <source>
        <strain evidence="17 18">DSM 2784</strain>
    </source>
</reference>
<dbReference type="InterPro" id="IPR050398">
    <property type="entry name" value="HssS/ArlS-like"/>
</dbReference>
<organism evidence="17 18">
    <name type="scientific">Acidaminobacter hydrogenoformans DSM 2784</name>
    <dbReference type="NCBI Taxonomy" id="1120920"/>
    <lineage>
        <taxon>Bacteria</taxon>
        <taxon>Bacillati</taxon>
        <taxon>Bacillota</taxon>
        <taxon>Clostridia</taxon>
        <taxon>Peptostreptococcales</taxon>
        <taxon>Acidaminobacteraceae</taxon>
        <taxon>Acidaminobacter</taxon>
    </lineage>
</organism>
<dbReference type="RefSeq" id="WP_092592195.1">
    <property type="nucleotide sequence ID" value="NZ_FMWL01000016.1"/>
</dbReference>
<sequence length="598" mass="67815">MTIKIRTKLLMIMLMIAIITAIPVTLLSMDLLIKSSKATAMDFGKTSAYYNSEIIKTWLTEKSKILVGLKSQLISKNNYEEITALLRSYSEINPDFISIFVGLENNEMIDAYGWEPDQSYDVTLRPWYQKAMNQDAYVTTSVYRDFNKKVNVTAIASSVEIAGLEGVIAANIYVDYIVEIIDDIKYGDHGFAVLLDDNLNLITGPKDTDKLVVFHSIFDKLQADGKVLEAPEAFEVELAGVDYIAAYSSIEGYDWKLFLLAPLSDFTQSAAAMRERIMYISVITVLLIFMIDFYLSRSLSRPIEALISSVSRIAKGNLDTRINIRTQDEIGDLSIELDKMRSNLKQIFESLKYESSIINMNSQNLIQHLEETRQGTSRFLSMLSHDIKTPITLIKGYSKALSMDMVDPYKAKAYVERIQYRTDQIENIVTDILDNTYEANNIHVNLKEIKISDYVNMILYNTENYLSNQKRALVIQIDPMCCEDESVVAVDLTKIQRVINNLLSNAVKFSVEDSEIELIIRLSEGRLLTCIRDYGIGIKEEEQEKIFNMFYKSDGTQKGYGLGLYINKAIIEAHDGEILFESSFGEGTASGYFLNIKA</sequence>
<dbReference type="GO" id="GO:0005886">
    <property type="term" value="C:plasma membrane"/>
    <property type="evidence" value="ECO:0007669"/>
    <property type="project" value="UniProtKB-SubCell"/>
</dbReference>
<dbReference type="GO" id="GO:0005524">
    <property type="term" value="F:ATP binding"/>
    <property type="evidence" value="ECO:0007669"/>
    <property type="project" value="UniProtKB-KW"/>
</dbReference>